<dbReference type="NCBIfam" id="TIGR00567">
    <property type="entry name" value="3mg"/>
    <property type="match status" value="1"/>
</dbReference>
<keyword evidence="3" id="KW-0378">Hydrolase</keyword>
<dbReference type="NCBIfam" id="NF002003">
    <property type="entry name" value="PRK00802.1-3"/>
    <property type="match status" value="1"/>
</dbReference>
<dbReference type="AlphaFoldDB" id="A0A381Q3G4"/>
<protein>
    <recommendedName>
        <fullName evidence="6">3-methyladenine DNA glycosylase</fullName>
    </recommendedName>
</protein>
<proteinExistence type="inferred from homology"/>
<dbReference type="CDD" id="cd00540">
    <property type="entry name" value="AAG"/>
    <property type="match status" value="1"/>
</dbReference>
<gene>
    <name evidence="5" type="ORF">METZ01_LOCUS26716</name>
</gene>
<organism evidence="5">
    <name type="scientific">marine metagenome</name>
    <dbReference type="NCBI Taxonomy" id="408172"/>
    <lineage>
        <taxon>unclassified sequences</taxon>
        <taxon>metagenomes</taxon>
        <taxon>ecological metagenomes</taxon>
    </lineage>
</organism>
<dbReference type="HAMAP" id="MF_00527">
    <property type="entry name" value="3MGH"/>
    <property type="match status" value="1"/>
</dbReference>
<dbReference type="PANTHER" id="PTHR10429">
    <property type="entry name" value="DNA-3-METHYLADENINE GLYCOSYLASE"/>
    <property type="match status" value="1"/>
</dbReference>
<accession>A0A381Q3G4</accession>
<dbReference type="PANTHER" id="PTHR10429:SF0">
    <property type="entry name" value="DNA-3-METHYLADENINE GLYCOSYLASE"/>
    <property type="match status" value="1"/>
</dbReference>
<evidence type="ECO:0000256" key="3">
    <source>
        <dbReference type="ARBA" id="ARBA00022801"/>
    </source>
</evidence>
<evidence type="ECO:0000256" key="1">
    <source>
        <dbReference type="ARBA" id="ARBA00009232"/>
    </source>
</evidence>
<evidence type="ECO:0000256" key="2">
    <source>
        <dbReference type="ARBA" id="ARBA00022763"/>
    </source>
</evidence>
<dbReference type="EMBL" id="UINC01001193">
    <property type="protein sequence ID" value="SUZ73862.1"/>
    <property type="molecule type" value="Genomic_DNA"/>
</dbReference>
<dbReference type="Gene3D" id="3.10.300.10">
    <property type="entry name" value="Methylpurine-DNA glycosylase (MPG)"/>
    <property type="match status" value="1"/>
</dbReference>
<evidence type="ECO:0000313" key="5">
    <source>
        <dbReference type="EMBL" id="SUZ73862.1"/>
    </source>
</evidence>
<name>A0A381Q3G4_9ZZZZ</name>
<keyword evidence="2" id="KW-0227">DNA damage</keyword>
<evidence type="ECO:0000256" key="4">
    <source>
        <dbReference type="ARBA" id="ARBA00023204"/>
    </source>
</evidence>
<reference evidence="5" key="1">
    <citation type="submission" date="2018-05" db="EMBL/GenBank/DDBJ databases">
        <authorList>
            <person name="Lanie J.A."/>
            <person name="Ng W.-L."/>
            <person name="Kazmierczak K.M."/>
            <person name="Andrzejewski T.M."/>
            <person name="Davidsen T.M."/>
            <person name="Wayne K.J."/>
            <person name="Tettelin H."/>
            <person name="Glass J.I."/>
            <person name="Rusch D."/>
            <person name="Podicherti R."/>
            <person name="Tsui H.-C.T."/>
            <person name="Winkler M.E."/>
        </authorList>
    </citation>
    <scope>NUCLEOTIDE SEQUENCE</scope>
</reference>
<comment type="similarity">
    <text evidence="1">Belongs to the DNA glycosylase MPG family.</text>
</comment>
<dbReference type="InterPro" id="IPR036995">
    <property type="entry name" value="MPG_sf"/>
</dbReference>
<dbReference type="GO" id="GO:0003905">
    <property type="term" value="F:alkylbase DNA N-glycosylase activity"/>
    <property type="evidence" value="ECO:0007669"/>
    <property type="project" value="InterPro"/>
</dbReference>
<dbReference type="InterPro" id="IPR003180">
    <property type="entry name" value="MPG"/>
</dbReference>
<dbReference type="Pfam" id="PF02245">
    <property type="entry name" value="Pur_DNA_glyco"/>
    <property type="match status" value="1"/>
</dbReference>
<dbReference type="GO" id="GO:0006284">
    <property type="term" value="P:base-excision repair"/>
    <property type="evidence" value="ECO:0007669"/>
    <property type="project" value="InterPro"/>
</dbReference>
<dbReference type="GO" id="GO:0003677">
    <property type="term" value="F:DNA binding"/>
    <property type="evidence" value="ECO:0007669"/>
    <property type="project" value="InterPro"/>
</dbReference>
<sequence>VSTVDGRRATGAVVEVEAYTGPGDPASHAAARIGRTRRNASMFGPAGTAYVYLSYGLHWCLNVVTGPVGDPCAVLLRAVDPIEGLGIMAARRGREQDLASGPGRVGQAFGVTDALDMHDFSSAPLRLLPGWSIPPGSVDVSPRVGVSAAQDWPLRFFVRGNTSVSRSRRSIAARAVPLSCAGVVA</sequence>
<keyword evidence="4" id="KW-0234">DNA repair</keyword>
<dbReference type="SUPFAM" id="SSF50486">
    <property type="entry name" value="FMT C-terminal domain-like"/>
    <property type="match status" value="1"/>
</dbReference>
<dbReference type="InterPro" id="IPR011034">
    <property type="entry name" value="Formyl_transferase-like_C_sf"/>
</dbReference>
<evidence type="ECO:0008006" key="6">
    <source>
        <dbReference type="Google" id="ProtNLM"/>
    </source>
</evidence>
<feature type="non-terminal residue" evidence="5">
    <location>
        <position position="1"/>
    </location>
</feature>